<evidence type="ECO:0000313" key="2">
    <source>
        <dbReference type="EMBL" id="KAK4547316.1"/>
    </source>
</evidence>
<keyword evidence="3" id="KW-1185">Reference proteome</keyword>
<dbReference type="EMBL" id="JAVFHQ010000011">
    <property type="protein sequence ID" value="KAK4547316.1"/>
    <property type="molecule type" value="Genomic_DNA"/>
</dbReference>
<evidence type="ECO:0000313" key="3">
    <source>
        <dbReference type="Proteomes" id="UP001324427"/>
    </source>
</evidence>
<feature type="domain" description="SprT-like" evidence="1">
    <location>
        <begin position="78"/>
        <end position="181"/>
    </location>
</feature>
<proteinExistence type="predicted"/>
<dbReference type="Pfam" id="PF10263">
    <property type="entry name" value="SprT-like"/>
    <property type="match status" value="1"/>
</dbReference>
<comment type="caution">
    <text evidence="2">The sequence shown here is derived from an EMBL/GenBank/DDBJ whole genome shotgun (WGS) entry which is preliminary data.</text>
</comment>
<reference evidence="2 3" key="1">
    <citation type="submission" date="2021-11" db="EMBL/GenBank/DDBJ databases">
        <title>Black yeast isolated from Biological Soil Crust.</title>
        <authorList>
            <person name="Kurbessoian T."/>
        </authorList>
    </citation>
    <scope>NUCLEOTIDE SEQUENCE [LARGE SCALE GENOMIC DNA]</scope>
    <source>
        <strain evidence="2 3">CCFEE 5522</strain>
    </source>
</reference>
<protein>
    <recommendedName>
        <fullName evidence="1">SprT-like domain-containing protein</fullName>
    </recommendedName>
</protein>
<dbReference type="InterPro" id="IPR006640">
    <property type="entry name" value="SprT-like_domain"/>
</dbReference>
<organism evidence="2 3">
    <name type="scientific">Oleoguttula mirabilis</name>
    <dbReference type="NCBI Taxonomy" id="1507867"/>
    <lineage>
        <taxon>Eukaryota</taxon>
        <taxon>Fungi</taxon>
        <taxon>Dikarya</taxon>
        <taxon>Ascomycota</taxon>
        <taxon>Pezizomycotina</taxon>
        <taxon>Dothideomycetes</taxon>
        <taxon>Dothideomycetidae</taxon>
        <taxon>Mycosphaerellales</taxon>
        <taxon>Teratosphaeriaceae</taxon>
        <taxon>Oleoguttula</taxon>
    </lineage>
</organism>
<gene>
    <name evidence="2" type="ORF">LTR36_000971</name>
</gene>
<dbReference type="AlphaFoldDB" id="A0AAV9JPF7"/>
<dbReference type="GO" id="GO:0006950">
    <property type="term" value="P:response to stress"/>
    <property type="evidence" value="ECO:0007669"/>
    <property type="project" value="UniProtKB-ARBA"/>
</dbReference>
<sequence>MQDIGREDLRILQARHYIPSGRDNYHGIRHCHIHATAYEDLYISLSRPLDRQQQQARARLHRAWNLPSWQTTPDLYIKIFNDLDLLLFAGQLYKRVCISWKDLDNIEASALTWARMPFGWWHRRIRIHLGRSLYLESPKAVVWGTVIHEMLHAYIMVVEVPLWRPGSHCEHFWEAARRLAAALGFGGLTERNIVTEADNGFW</sequence>
<dbReference type="Proteomes" id="UP001324427">
    <property type="component" value="Unassembled WGS sequence"/>
</dbReference>
<accession>A0AAV9JPF7</accession>
<name>A0AAV9JPF7_9PEZI</name>
<evidence type="ECO:0000259" key="1">
    <source>
        <dbReference type="Pfam" id="PF10263"/>
    </source>
</evidence>